<dbReference type="InterPro" id="IPR004159">
    <property type="entry name" value="Put_SAM_MeTrfase"/>
</dbReference>
<dbReference type="Pfam" id="PF03141">
    <property type="entry name" value="Methyltransf_29"/>
    <property type="match status" value="1"/>
</dbReference>
<reference evidence="6" key="1">
    <citation type="journal article" date="2017" name="Front. Plant Sci.">
        <title>Climate Clever Clovers: New Paradigm to Reduce the Environmental Footprint of Ruminants by Breeding Low Methanogenic Forages Utilizing Haplotype Variation.</title>
        <authorList>
            <person name="Kaur P."/>
            <person name="Appels R."/>
            <person name="Bayer P.E."/>
            <person name="Keeble-Gagnere G."/>
            <person name="Wang J."/>
            <person name="Hirakawa H."/>
            <person name="Shirasawa K."/>
            <person name="Vercoe P."/>
            <person name="Stefanova K."/>
            <person name="Durmic Z."/>
            <person name="Nichols P."/>
            <person name="Revell C."/>
            <person name="Isobe S.N."/>
            <person name="Edwards D."/>
            <person name="Erskine W."/>
        </authorList>
    </citation>
    <scope>NUCLEOTIDE SEQUENCE [LARGE SCALE GENOMIC DNA]</scope>
    <source>
        <strain evidence="6">cv. Daliak</strain>
    </source>
</reference>
<organism evidence="5 6">
    <name type="scientific">Trifolium subterraneum</name>
    <name type="common">Subterranean clover</name>
    <dbReference type="NCBI Taxonomy" id="3900"/>
    <lineage>
        <taxon>Eukaryota</taxon>
        <taxon>Viridiplantae</taxon>
        <taxon>Streptophyta</taxon>
        <taxon>Embryophyta</taxon>
        <taxon>Tracheophyta</taxon>
        <taxon>Spermatophyta</taxon>
        <taxon>Magnoliopsida</taxon>
        <taxon>eudicotyledons</taxon>
        <taxon>Gunneridae</taxon>
        <taxon>Pentapetalae</taxon>
        <taxon>rosids</taxon>
        <taxon>fabids</taxon>
        <taxon>Fabales</taxon>
        <taxon>Fabaceae</taxon>
        <taxon>Papilionoideae</taxon>
        <taxon>50 kb inversion clade</taxon>
        <taxon>NPAAA clade</taxon>
        <taxon>Hologalegina</taxon>
        <taxon>IRL clade</taxon>
        <taxon>Trifolieae</taxon>
        <taxon>Trifolium</taxon>
    </lineage>
</organism>
<dbReference type="PANTHER" id="PTHR10108:SF1082">
    <property type="entry name" value="METHYLTRANSFERASE"/>
    <property type="match status" value="1"/>
</dbReference>
<keyword evidence="6" id="KW-1185">Reference proteome</keyword>
<sequence>MPCALAISPCHSQASHQFLFLYTSLAPRVSFALSEMAFLKEFDSLYDGVYVSIQYLKLIEMTSIGLFHDFYGIFWQMSYIPFAGMGYVNKAIGSGLAPWPARLTSPPPRLADFGYSNEMCEAFSTYPRTYDLRHAWTILSGVAKKDCSPEDLLIETDRIVRPTSFIIFRDNQPMIDFVKKYLTALHWEAVATADSSSDSAVQDGDEIVFIIQKKLWRTTESFSDAE</sequence>
<protein>
    <recommendedName>
        <fullName evidence="4">Methyltransferase</fullName>
        <ecNumber evidence="4">2.1.1.-</ecNumber>
    </recommendedName>
</protein>
<evidence type="ECO:0000256" key="3">
    <source>
        <dbReference type="ARBA" id="ARBA00023180"/>
    </source>
</evidence>
<keyword evidence="2 4" id="KW-0808">Transferase</keyword>
<keyword evidence="4" id="KW-0735">Signal-anchor</keyword>
<dbReference type="GO" id="GO:0032259">
    <property type="term" value="P:methylation"/>
    <property type="evidence" value="ECO:0007669"/>
    <property type="project" value="UniProtKB-KW"/>
</dbReference>
<accession>A0A2Z6M3V8</accession>
<dbReference type="GO" id="GO:0008168">
    <property type="term" value="F:methyltransferase activity"/>
    <property type="evidence" value="ECO:0007669"/>
    <property type="project" value="UniProtKB-UniRule"/>
</dbReference>
<evidence type="ECO:0000256" key="1">
    <source>
        <dbReference type="ARBA" id="ARBA00022603"/>
    </source>
</evidence>
<name>A0A2Z6M3V8_TRISU</name>
<dbReference type="OrthoDB" id="2013972at2759"/>
<evidence type="ECO:0000313" key="5">
    <source>
        <dbReference type="EMBL" id="GAU25808.1"/>
    </source>
</evidence>
<proteinExistence type="inferred from homology"/>
<dbReference type="GO" id="GO:0016020">
    <property type="term" value="C:membrane"/>
    <property type="evidence" value="ECO:0007669"/>
    <property type="project" value="UniProtKB-SubCell"/>
</dbReference>
<gene>
    <name evidence="5" type="ORF">TSUD_30730</name>
</gene>
<evidence type="ECO:0000256" key="4">
    <source>
        <dbReference type="RuleBase" id="RU366043"/>
    </source>
</evidence>
<dbReference type="GO" id="GO:0005768">
    <property type="term" value="C:endosome"/>
    <property type="evidence" value="ECO:0007669"/>
    <property type="project" value="TreeGrafter"/>
</dbReference>
<comment type="subcellular location">
    <subcellularLocation>
        <location evidence="4">Membrane</location>
        <topology evidence="4">Single-pass type II membrane protein</topology>
    </subcellularLocation>
</comment>
<dbReference type="AlphaFoldDB" id="A0A2Z6M3V8"/>
<keyword evidence="1 4" id="KW-0489">Methyltransferase</keyword>
<keyword evidence="4" id="KW-0812">Transmembrane</keyword>
<evidence type="ECO:0000313" key="6">
    <source>
        <dbReference type="Proteomes" id="UP000242715"/>
    </source>
</evidence>
<keyword evidence="3 4" id="KW-0325">Glycoprotein</keyword>
<dbReference type="EC" id="2.1.1.-" evidence="4"/>
<dbReference type="GO" id="GO:0005802">
    <property type="term" value="C:trans-Golgi network"/>
    <property type="evidence" value="ECO:0007669"/>
    <property type="project" value="TreeGrafter"/>
</dbReference>
<dbReference type="EMBL" id="DF973322">
    <property type="protein sequence ID" value="GAU25808.1"/>
    <property type="molecule type" value="Genomic_DNA"/>
</dbReference>
<evidence type="ECO:0000256" key="2">
    <source>
        <dbReference type="ARBA" id="ARBA00022679"/>
    </source>
</evidence>
<dbReference type="Proteomes" id="UP000242715">
    <property type="component" value="Unassembled WGS sequence"/>
</dbReference>
<dbReference type="PANTHER" id="PTHR10108">
    <property type="entry name" value="SAM-DEPENDENT METHYLTRANSFERASE"/>
    <property type="match status" value="1"/>
</dbReference>
<comment type="similarity">
    <text evidence="4">Belongs to the methyltransferase superfamily.</text>
</comment>